<organism evidence="1 2">
    <name type="scientific">Aeromonas veronii</name>
    <dbReference type="NCBI Taxonomy" id="654"/>
    <lineage>
        <taxon>Bacteria</taxon>
        <taxon>Pseudomonadati</taxon>
        <taxon>Pseudomonadota</taxon>
        <taxon>Gammaproteobacteria</taxon>
        <taxon>Aeromonadales</taxon>
        <taxon>Aeromonadaceae</taxon>
        <taxon>Aeromonas</taxon>
    </lineage>
</organism>
<proteinExistence type="predicted"/>
<dbReference type="Proteomes" id="UP000281725">
    <property type="component" value="Unassembled WGS sequence"/>
</dbReference>
<protein>
    <submittedName>
        <fullName evidence="1">Uncharacterized protein</fullName>
    </submittedName>
</protein>
<name>A0A3A9ITS1_AERVE</name>
<reference evidence="1 2" key="1">
    <citation type="submission" date="2018-09" db="EMBL/GenBank/DDBJ databases">
        <title>Genome sequencing of Aeromonas veronii MS-17-88.</title>
        <authorList>
            <person name="Tekedar H.C."/>
            <person name="Arick M.A."/>
            <person name="Hsu C.-Y."/>
            <person name="Thrash A."/>
            <person name="Karsi A."/>
            <person name="Lawrence M.L."/>
            <person name="Abdelhamed H."/>
        </authorList>
    </citation>
    <scope>NUCLEOTIDE SEQUENCE [LARGE SCALE GENOMIC DNA]</scope>
    <source>
        <strain evidence="1 2">MS 17-88</strain>
    </source>
</reference>
<evidence type="ECO:0000313" key="1">
    <source>
        <dbReference type="EMBL" id="RKJ89882.1"/>
    </source>
</evidence>
<sequence length="65" mass="7042">MSSVLTVGCWLLAVGCWLLAVGCWLLAVGCWLLLTVQAMALVRACAVSMFCQRYQSPSLQMGFIA</sequence>
<dbReference type="EMBL" id="RAWX01000002">
    <property type="protein sequence ID" value="RKJ89882.1"/>
    <property type="molecule type" value="Genomic_DNA"/>
</dbReference>
<comment type="caution">
    <text evidence="1">The sequence shown here is derived from an EMBL/GenBank/DDBJ whole genome shotgun (WGS) entry which is preliminary data.</text>
</comment>
<gene>
    <name evidence="1" type="ORF">D6R50_11685</name>
</gene>
<accession>A0A3A9ITS1</accession>
<dbReference type="AlphaFoldDB" id="A0A3A9ITS1"/>
<evidence type="ECO:0000313" key="2">
    <source>
        <dbReference type="Proteomes" id="UP000281725"/>
    </source>
</evidence>